<evidence type="ECO:0000313" key="1">
    <source>
        <dbReference type="EMBL" id="KAG5400615.1"/>
    </source>
</evidence>
<gene>
    <name evidence="1" type="primary">A04g503920.1_BraROA</name>
    <name evidence="1" type="ORF">IGI04_015222</name>
</gene>
<dbReference type="EMBL" id="JADBGQ010000004">
    <property type="protein sequence ID" value="KAG5400615.1"/>
    <property type="molecule type" value="Genomic_DNA"/>
</dbReference>
<keyword evidence="2" id="KW-1185">Reference proteome</keyword>
<sequence>MKERVVAVVVQGVEVTGCKERGVAVQGFAAVAVKKGDEGVAAVAVKDVWKVVVQGFAAVAVEKRVSWWFFCTRK</sequence>
<name>A0ABQ7MRX9_BRACM</name>
<proteinExistence type="predicted"/>
<protein>
    <submittedName>
        <fullName evidence="1">Uncharacterized protein</fullName>
    </submittedName>
</protein>
<organism evidence="1 2">
    <name type="scientific">Brassica rapa subsp. trilocularis</name>
    <dbReference type="NCBI Taxonomy" id="1813537"/>
    <lineage>
        <taxon>Eukaryota</taxon>
        <taxon>Viridiplantae</taxon>
        <taxon>Streptophyta</taxon>
        <taxon>Embryophyta</taxon>
        <taxon>Tracheophyta</taxon>
        <taxon>Spermatophyta</taxon>
        <taxon>Magnoliopsida</taxon>
        <taxon>eudicotyledons</taxon>
        <taxon>Gunneridae</taxon>
        <taxon>Pentapetalae</taxon>
        <taxon>rosids</taxon>
        <taxon>malvids</taxon>
        <taxon>Brassicales</taxon>
        <taxon>Brassicaceae</taxon>
        <taxon>Brassiceae</taxon>
        <taxon>Brassica</taxon>
    </lineage>
</organism>
<accession>A0ABQ7MRX9</accession>
<dbReference type="Proteomes" id="UP000823674">
    <property type="component" value="Chromosome A04"/>
</dbReference>
<comment type="caution">
    <text evidence="1">The sequence shown here is derived from an EMBL/GenBank/DDBJ whole genome shotgun (WGS) entry which is preliminary data.</text>
</comment>
<reference evidence="1 2" key="1">
    <citation type="submission" date="2021-03" db="EMBL/GenBank/DDBJ databases">
        <authorList>
            <person name="King G.J."/>
            <person name="Bancroft I."/>
            <person name="Baten A."/>
            <person name="Bloomfield J."/>
            <person name="Borpatragohain P."/>
            <person name="He Z."/>
            <person name="Irish N."/>
            <person name="Irwin J."/>
            <person name="Liu K."/>
            <person name="Mauleon R.P."/>
            <person name="Moore J."/>
            <person name="Morris R."/>
            <person name="Ostergaard L."/>
            <person name="Wang B."/>
            <person name="Wells R."/>
        </authorList>
    </citation>
    <scope>NUCLEOTIDE SEQUENCE [LARGE SCALE GENOMIC DNA]</scope>
    <source>
        <strain evidence="1">R-o-18</strain>
        <tissue evidence="1">Leaf</tissue>
    </source>
</reference>
<evidence type="ECO:0000313" key="2">
    <source>
        <dbReference type="Proteomes" id="UP000823674"/>
    </source>
</evidence>